<sequence length="379" mass="40979">MAASETKTDLSNWRTHPCSEYGFANIDKLLSTQTIKKASQPSPSFEKSSRNLDNFALKTKDGKTLNITDFLVDSHTDGFLVLHNGKRVHGFYAHGNNEKTKHIMMSMTKSVVGLVTGVLVEQGLIDPAEKVTTYLSELRETSFKEISVRHLLDMRAGIQYDDSSYEYSVSFGYTPLRAGDKATNFNDFLKIFNPPTISPGGAFTYSSVNTDVLSLVLERVSGKKLAELISEHIWEPIGAESDALIAIDSAGNPRGAGGMCATIHDLARLGQALLSDSLVSKAWLDDILNGGDAEVFAAGSFAPLVAAFGDAKFAYRDCFTVSGDLGIMVAVGIHGQTLIVDRKAGIVLAKTSSQPDPIMKLSSAVQGFLEIKRVLTENS</sequence>
<evidence type="ECO:0000259" key="1">
    <source>
        <dbReference type="Pfam" id="PF00144"/>
    </source>
</evidence>
<dbReference type="STRING" id="1507870.A0A1V8T425"/>
<dbReference type="OrthoDB" id="5946976at2759"/>
<dbReference type="EMBL" id="NAJO01000017">
    <property type="protein sequence ID" value="OQO06163.1"/>
    <property type="molecule type" value="Genomic_DNA"/>
</dbReference>
<dbReference type="SUPFAM" id="SSF56601">
    <property type="entry name" value="beta-lactamase/transpeptidase-like"/>
    <property type="match status" value="1"/>
</dbReference>
<dbReference type="Gene3D" id="3.40.710.10">
    <property type="entry name" value="DD-peptidase/beta-lactamase superfamily"/>
    <property type="match status" value="1"/>
</dbReference>
<dbReference type="Pfam" id="PF00144">
    <property type="entry name" value="Beta-lactamase"/>
    <property type="match status" value="1"/>
</dbReference>
<keyword evidence="3" id="KW-1185">Reference proteome</keyword>
<protein>
    <recommendedName>
        <fullName evidence="1">Beta-lactamase-related domain-containing protein</fullName>
    </recommendedName>
</protein>
<dbReference type="PANTHER" id="PTHR43283">
    <property type="entry name" value="BETA-LACTAMASE-RELATED"/>
    <property type="match status" value="1"/>
</dbReference>
<evidence type="ECO:0000313" key="2">
    <source>
        <dbReference type="EMBL" id="OQO06163.1"/>
    </source>
</evidence>
<reference evidence="3" key="1">
    <citation type="submission" date="2017-03" db="EMBL/GenBank/DDBJ databases">
        <title>Genomes of endolithic fungi from Antarctica.</title>
        <authorList>
            <person name="Coleine C."/>
            <person name="Masonjones S."/>
            <person name="Stajich J.E."/>
        </authorList>
    </citation>
    <scope>NUCLEOTIDE SEQUENCE [LARGE SCALE GENOMIC DNA]</scope>
    <source>
        <strain evidence="3">CCFEE 5527</strain>
    </source>
</reference>
<dbReference type="PANTHER" id="PTHR43283:SF7">
    <property type="entry name" value="BETA-LACTAMASE-RELATED DOMAIN-CONTAINING PROTEIN"/>
    <property type="match status" value="1"/>
</dbReference>
<dbReference type="InterPro" id="IPR001466">
    <property type="entry name" value="Beta-lactam-related"/>
</dbReference>
<organism evidence="2 3">
    <name type="scientific">Cryoendolithus antarcticus</name>
    <dbReference type="NCBI Taxonomy" id="1507870"/>
    <lineage>
        <taxon>Eukaryota</taxon>
        <taxon>Fungi</taxon>
        <taxon>Dikarya</taxon>
        <taxon>Ascomycota</taxon>
        <taxon>Pezizomycotina</taxon>
        <taxon>Dothideomycetes</taxon>
        <taxon>Dothideomycetidae</taxon>
        <taxon>Cladosporiales</taxon>
        <taxon>Cladosporiaceae</taxon>
        <taxon>Cryoendolithus</taxon>
    </lineage>
</organism>
<accession>A0A1V8T425</accession>
<dbReference type="InterPro" id="IPR050789">
    <property type="entry name" value="Diverse_Enzym_Activities"/>
</dbReference>
<feature type="domain" description="Beta-lactamase-related" evidence="1">
    <location>
        <begin position="79"/>
        <end position="357"/>
    </location>
</feature>
<dbReference type="InterPro" id="IPR012338">
    <property type="entry name" value="Beta-lactam/transpept-like"/>
</dbReference>
<gene>
    <name evidence="2" type="ORF">B0A48_08751</name>
</gene>
<dbReference type="Proteomes" id="UP000192596">
    <property type="component" value="Unassembled WGS sequence"/>
</dbReference>
<proteinExistence type="predicted"/>
<dbReference type="InParanoid" id="A0A1V8T425"/>
<name>A0A1V8T425_9PEZI</name>
<evidence type="ECO:0000313" key="3">
    <source>
        <dbReference type="Proteomes" id="UP000192596"/>
    </source>
</evidence>
<dbReference type="AlphaFoldDB" id="A0A1V8T425"/>
<comment type="caution">
    <text evidence="2">The sequence shown here is derived from an EMBL/GenBank/DDBJ whole genome shotgun (WGS) entry which is preliminary data.</text>
</comment>